<proteinExistence type="predicted"/>
<evidence type="ECO:0000313" key="1">
    <source>
        <dbReference type="EMBL" id="MDH2052562.1"/>
    </source>
</evidence>
<dbReference type="AlphaFoldDB" id="A0AA43B3D5"/>
<reference evidence="1" key="1">
    <citation type="submission" date="2022-09" db="EMBL/GenBank/DDBJ databases">
        <title>Intensive care unit water sources are persistently colonized with multi-drug resistant bacteria and are the site of extensive horizontal gene transfer of antibiotic resistance genes.</title>
        <authorList>
            <person name="Diorio-Toth L."/>
        </authorList>
    </citation>
    <scope>NUCLEOTIDE SEQUENCE</scope>
    <source>
        <strain evidence="1">GD03676</strain>
    </source>
</reference>
<name>A0AA43B3D5_9BURK</name>
<gene>
    <name evidence="1" type="ORF">N5K24_19315</name>
</gene>
<dbReference type="Proteomes" id="UP001161276">
    <property type="component" value="Unassembled WGS sequence"/>
</dbReference>
<protein>
    <submittedName>
        <fullName evidence="1">Uncharacterized protein</fullName>
    </submittedName>
</protein>
<sequence>MNAMINGQILLEKALTKECKAKSPRRSAAPLPMTQKEIELIRLYAERGHSVSFTAQLLGIGHEKLGRFVAGTDIKFVKGSQSLAMKLAHAKSRGSTPPWSEEGFTAIRRGLERARERLCKRHTAFGVTGYLPELVKHFNCPVSIESVRSRVRSGMTVEEALTVPARLPKQGVLPPQFKGWVETCRQRKSAKIADVIARRLTRTMLRYRSQEHAIVVKRNNGTRITVEVQTPGGTVLHRLRFAKSFRESGVLFSFAQGKRGHIDFIAFEPDSKALTREIGDAK</sequence>
<dbReference type="RefSeq" id="WP_280028063.1">
    <property type="nucleotide sequence ID" value="NZ_JAOCKG010000008.1"/>
</dbReference>
<comment type="caution">
    <text evidence="1">The sequence shown here is derived from an EMBL/GenBank/DDBJ whole genome shotgun (WGS) entry which is preliminary data.</text>
</comment>
<accession>A0AA43B3D5</accession>
<dbReference type="EMBL" id="JAOCKG010000008">
    <property type="protein sequence ID" value="MDH2052562.1"/>
    <property type="molecule type" value="Genomic_DNA"/>
</dbReference>
<organism evidence="1 2">
    <name type="scientific">Achromobacter marplatensis</name>
    <dbReference type="NCBI Taxonomy" id="470868"/>
    <lineage>
        <taxon>Bacteria</taxon>
        <taxon>Pseudomonadati</taxon>
        <taxon>Pseudomonadota</taxon>
        <taxon>Betaproteobacteria</taxon>
        <taxon>Burkholderiales</taxon>
        <taxon>Alcaligenaceae</taxon>
        <taxon>Achromobacter</taxon>
    </lineage>
</organism>
<evidence type="ECO:0000313" key="2">
    <source>
        <dbReference type="Proteomes" id="UP001161276"/>
    </source>
</evidence>